<keyword evidence="1" id="KW-0547">Nucleotide-binding</keyword>
<dbReference type="SUPFAM" id="SSF52172">
    <property type="entry name" value="CheY-like"/>
    <property type="match status" value="1"/>
</dbReference>
<dbReference type="SUPFAM" id="SSF52540">
    <property type="entry name" value="P-loop containing nucleoside triphosphate hydrolases"/>
    <property type="match status" value="1"/>
</dbReference>
<proteinExistence type="predicted"/>
<evidence type="ECO:0000256" key="2">
    <source>
        <dbReference type="ARBA" id="ARBA00022840"/>
    </source>
</evidence>
<dbReference type="SUPFAM" id="SSF46689">
    <property type="entry name" value="Homeodomain-like"/>
    <property type="match status" value="1"/>
</dbReference>
<dbReference type="SMART" id="SM00448">
    <property type="entry name" value="REC"/>
    <property type="match status" value="1"/>
</dbReference>
<dbReference type="GO" id="GO:0043565">
    <property type="term" value="F:sequence-specific DNA binding"/>
    <property type="evidence" value="ECO:0007669"/>
    <property type="project" value="InterPro"/>
</dbReference>
<dbReference type="Proteomes" id="UP000245999">
    <property type="component" value="Chromosome"/>
</dbReference>
<keyword evidence="7" id="KW-0175">Coiled coil</keyword>
<evidence type="ECO:0000256" key="3">
    <source>
        <dbReference type="ARBA" id="ARBA00023015"/>
    </source>
</evidence>
<evidence type="ECO:0000313" key="11">
    <source>
        <dbReference type="Proteomes" id="UP000245999"/>
    </source>
</evidence>
<dbReference type="GO" id="GO:0000160">
    <property type="term" value="P:phosphorelay signal transduction system"/>
    <property type="evidence" value="ECO:0007669"/>
    <property type="project" value="InterPro"/>
</dbReference>
<dbReference type="Pfam" id="PF25601">
    <property type="entry name" value="AAA_lid_14"/>
    <property type="match status" value="1"/>
</dbReference>
<evidence type="ECO:0000256" key="4">
    <source>
        <dbReference type="ARBA" id="ARBA00023125"/>
    </source>
</evidence>
<dbReference type="FunFam" id="3.40.50.300:FF:000006">
    <property type="entry name" value="DNA-binding transcriptional regulator NtrC"/>
    <property type="match status" value="1"/>
</dbReference>
<evidence type="ECO:0000256" key="6">
    <source>
        <dbReference type="PROSITE-ProRule" id="PRU00169"/>
    </source>
</evidence>
<dbReference type="Gene3D" id="3.40.50.2300">
    <property type="match status" value="1"/>
</dbReference>
<dbReference type="Pfam" id="PF00072">
    <property type="entry name" value="Response_reg"/>
    <property type="match status" value="1"/>
</dbReference>
<evidence type="ECO:0000256" key="5">
    <source>
        <dbReference type="ARBA" id="ARBA00023163"/>
    </source>
</evidence>
<feature type="modified residue" description="4-aspartylphosphate" evidence="6">
    <location>
        <position position="56"/>
    </location>
</feature>
<keyword evidence="5" id="KW-0804">Transcription</keyword>
<dbReference type="OrthoDB" id="9782110at2"/>
<evidence type="ECO:0000256" key="1">
    <source>
        <dbReference type="ARBA" id="ARBA00022741"/>
    </source>
</evidence>
<organism evidence="10 11">
    <name type="scientific">Hymenobacter nivis</name>
    <dbReference type="NCBI Taxonomy" id="1850093"/>
    <lineage>
        <taxon>Bacteria</taxon>
        <taxon>Pseudomonadati</taxon>
        <taxon>Bacteroidota</taxon>
        <taxon>Cytophagia</taxon>
        <taxon>Cytophagales</taxon>
        <taxon>Hymenobacteraceae</taxon>
        <taxon>Hymenobacter</taxon>
    </lineage>
</organism>
<dbReference type="InterPro" id="IPR002197">
    <property type="entry name" value="HTH_Fis"/>
</dbReference>
<keyword evidence="4" id="KW-0238">DNA-binding</keyword>
<sequence>MPTGTILLIDDETQLRTVVGRLLELEGYTVLQAPDARRGLQTLHDHADEVLLVLSDVKLPDGHGVELLPRFKAQAPLAEVVLMTAYGTVADGVRAMKAGAFDYLTKGDSDDQLLVVAERAVEKARLQRRVADLERQVAGAQSTFDAIIGHAPALEAAKHLARQVAPTDATVLLGGPTGAGKELFAQAIHGASGRRNKAFVAVNCSAFSRELLESELFGYKKGAFTGAQADKKGLIEEANGGTLFLDEIGELELGLQAKLLRVLETQEFLKIGDTKPTRVNVRLVAATNRNLKQEADAGRFRPDLYYRLSVFEVQVPPLSARRADVPALVAFYARQLAAKLTRQPLVLTAEALRALQAYAWPGNVRELRNVLERAAILTPAGQPLALDGLPLEVQLAAATPAGPATADDERSLRRVEEQHIRRILLEAGGNKTEAARVLGIGLTTLYRKVQEYGLG</sequence>
<dbReference type="AlphaFoldDB" id="A0A2Z3GY23"/>
<dbReference type="InterPro" id="IPR001789">
    <property type="entry name" value="Sig_transdc_resp-reg_receiver"/>
</dbReference>
<dbReference type="PROSITE" id="PS00688">
    <property type="entry name" value="SIGMA54_INTERACT_3"/>
    <property type="match status" value="1"/>
</dbReference>
<dbReference type="PROSITE" id="PS50045">
    <property type="entry name" value="SIGMA54_INTERACT_4"/>
    <property type="match status" value="1"/>
</dbReference>
<keyword evidence="11" id="KW-1185">Reference proteome</keyword>
<dbReference type="InterPro" id="IPR002078">
    <property type="entry name" value="Sigma_54_int"/>
</dbReference>
<keyword evidence="2" id="KW-0067">ATP-binding</keyword>
<dbReference type="Gene3D" id="1.10.8.60">
    <property type="match status" value="1"/>
</dbReference>
<keyword evidence="6" id="KW-0597">Phosphoprotein</keyword>
<dbReference type="InterPro" id="IPR009057">
    <property type="entry name" value="Homeodomain-like_sf"/>
</dbReference>
<dbReference type="InterPro" id="IPR058031">
    <property type="entry name" value="AAA_lid_NorR"/>
</dbReference>
<reference evidence="11" key="1">
    <citation type="submission" date="2018-04" db="EMBL/GenBank/DDBJ databases">
        <title>Complete genome of Antarctic heterotrophic bacterium Hymenobacter nivis.</title>
        <authorList>
            <person name="Terashima M."/>
        </authorList>
    </citation>
    <scope>NUCLEOTIDE SEQUENCE [LARGE SCALE GENOMIC DNA]</scope>
    <source>
        <strain evidence="11">NBRC 111535</strain>
    </source>
</reference>
<dbReference type="GO" id="GO:0006355">
    <property type="term" value="P:regulation of DNA-templated transcription"/>
    <property type="evidence" value="ECO:0007669"/>
    <property type="project" value="InterPro"/>
</dbReference>
<dbReference type="GO" id="GO:0005524">
    <property type="term" value="F:ATP binding"/>
    <property type="evidence" value="ECO:0007669"/>
    <property type="project" value="UniProtKB-KW"/>
</dbReference>
<evidence type="ECO:0000259" key="9">
    <source>
        <dbReference type="PROSITE" id="PS50110"/>
    </source>
</evidence>
<dbReference type="InterPro" id="IPR027417">
    <property type="entry name" value="P-loop_NTPase"/>
</dbReference>
<dbReference type="InterPro" id="IPR011006">
    <property type="entry name" value="CheY-like_superfamily"/>
</dbReference>
<dbReference type="Pfam" id="PF02954">
    <property type="entry name" value="HTH_8"/>
    <property type="match status" value="1"/>
</dbReference>
<feature type="domain" description="Sigma-54 factor interaction" evidence="8">
    <location>
        <begin position="147"/>
        <end position="376"/>
    </location>
</feature>
<feature type="domain" description="Response regulatory" evidence="9">
    <location>
        <begin position="5"/>
        <end position="121"/>
    </location>
</feature>
<evidence type="ECO:0000259" key="8">
    <source>
        <dbReference type="PROSITE" id="PS50045"/>
    </source>
</evidence>
<dbReference type="Gene3D" id="3.40.50.300">
    <property type="entry name" value="P-loop containing nucleotide triphosphate hydrolases"/>
    <property type="match status" value="1"/>
</dbReference>
<evidence type="ECO:0000313" key="10">
    <source>
        <dbReference type="EMBL" id="AWM33640.1"/>
    </source>
</evidence>
<keyword evidence="3" id="KW-0805">Transcription regulation</keyword>
<dbReference type="PANTHER" id="PTHR32071">
    <property type="entry name" value="TRANSCRIPTIONAL REGULATORY PROTEIN"/>
    <property type="match status" value="1"/>
</dbReference>
<dbReference type="Gene3D" id="1.10.10.60">
    <property type="entry name" value="Homeodomain-like"/>
    <property type="match status" value="1"/>
</dbReference>
<dbReference type="KEGG" id="hnv:DDQ68_13110"/>
<accession>A0A2Z3GY23</accession>
<dbReference type="InterPro" id="IPR025944">
    <property type="entry name" value="Sigma_54_int_dom_CS"/>
</dbReference>
<dbReference type="InterPro" id="IPR025943">
    <property type="entry name" value="Sigma_54_int_dom_ATP-bd_2"/>
</dbReference>
<dbReference type="PROSITE" id="PS50110">
    <property type="entry name" value="RESPONSE_REGULATORY"/>
    <property type="match status" value="1"/>
</dbReference>
<dbReference type="CDD" id="cd00009">
    <property type="entry name" value="AAA"/>
    <property type="match status" value="1"/>
</dbReference>
<dbReference type="PRINTS" id="PR01590">
    <property type="entry name" value="HTHFIS"/>
</dbReference>
<dbReference type="SMART" id="SM00382">
    <property type="entry name" value="AAA"/>
    <property type="match status" value="1"/>
</dbReference>
<gene>
    <name evidence="10" type="ORF">DDQ68_13110</name>
</gene>
<dbReference type="Pfam" id="PF00158">
    <property type="entry name" value="Sigma54_activat"/>
    <property type="match status" value="1"/>
</dbReference>
<dbReference type="PROSITE" id="PS00676">
    <property type="entry name" value="SIGMA54_INTERACT_2"/>
    <property type="match status" value="1"/>
</dbReference>
<dbReference type="EMBL" id="CP029145">
    <property type="protein sequence ID" value="AWM33640.1"/>
    <property type="molecule type" value="Genomic_DNA"/>
</dbReference>
<feature type="coiled-coil region" evidence="7">
    <location>
        <begin position="116"/>
        <end position="143"/>
    </location>
</feature>
<dbReference type="InterPro" id="IPR003593">
    <property type="entry name" value="AAA+_ATPase"/>
</dbReference>
<evidence type="ECO:0000256" key="7">
    <source>
        <dbReference type="SAM" id="Coils"/>
    </source>
</evidence>
<protein>
    <submittedName>
        <fullName evidence="10">Sigma-54-dependent Fis family transcriptional regulator</fullName>
    </submittedName>
</protein>
<dbReference type="RefSeq" id="WP_109656694.1">
    <property type="nucleotide sequence ID" value="NZ_CP029145.1"/>
</dbReference>
<dbReference type="PANTHER" id="PTHR32071:SF121">
    <property type="entry name" value="SIGMA L-DEPENDENT TRANSCRIPTIONAL REGULATOR YQIR-RELATED"/>
    <property type="match status" value="1"/>
</dbReference>
<name>A0A2Z3GY23_9BACT</name>